<accession>A0A143BMY9</accession>
<dbReference type="EMBL" id="CP011454">
    <property type="protein sequence ID" value="AMW05882.1"/>
    <property type="molecule type" value="Genomic_DNA"/>
</dbReference>
<organism evidence="1 2">
    <name type="scientific">Gemmatimonas phototrophica</name>
    <dbReference type="NCBI Taxonomy" id="1379270"/>
    <lineage>
        <taxon>Bacteria</taxon>
        <taxon>Pseudomonadati</taxon>
        <taxon>Gemmatimonadota</taxon>
        <taxon>Gemmatimonadia</taxon>
        <taxon>Gemmatimonadales</taxon>
        <taxon>Gemmatimonadaceae</taxon>
        <taxon>Gemmatimonas</taxon>
    </lineage>
</organism>
<dbReference type="STRING" id="1379270.GEMMAAP_15950"/>
<reference evidence="1 2" key="1">
    <citation type="journal article" date="2014" name="Proc. Natl. Acad. Sci. U.S.A.">
        <title>Functional type 2 photosynthetic reaction centers found in the rare bacterial phylum Gemmatimonadetes.</title>
        <authorList>
            <person name="Zeng Y."/>
            <person name="Feng F."/>
            <person name="Medova H."/>
            <person name="Dean J."/>
            <person name="Koblizek M."/>
        </authorList>
    </citation>
    <scope>NUCLEOTIDE SEQUENCE [LARGE SCALE GENOMIC DNA]</scope>
    <source>
        <strain evidence="1 2">AP64</strain>
    </source>
</reference>
<name>A0A143BMY9_9BACT</name>
<dbReference type="Proteomes" id="UP000076404">
    <property type="component" value="Chromosome"/>
</dbReference>
<keyword evidence="2" id="KW-1185">Reference proteome</keyword>
<proteinExistence type="predicted"/>
<reference evidence="1 2" key="2">
    <citation type="journal article" date="2016" name="Environ. Microbiol. Rep.">
        <title>Metagenomic evidence for the presence of phototrophic Gemmatimonadetes bacteria in diverse environments.</title>
        <authorList>
            <person name="Zeng Y."/>
            <person name="Baumbach J."/>
            <person name="Barbosa E.G."/>
            <person name="Azevedo V."/>
            <person name="Zhang C."/>
            <person name="Koblizek M."/>
        </authorList>
    </citation>
    <scope>NUCLEOTIDE SEQUENCE [LARGE SCALE GENOMIC DNA]</scope>
    <source>
        <strain evidence="1 2">AP64</strain>
    </source>
</reference>
<dbReference type="KEGG" id="gph:GEMMAAP_15950"/>
<dbReference type="AlphaFoldDB" id="A0A143BMY9"/>
<evidence type="ECO:0000313" key="1">
    <source>
        <dbReference type="EMBL" id="AMW05882.1"/>
    </source>
</evidence>
<sequence>MILRSLTRYVDDDEVDALWRQACHQAGFDVHRLPHSTDELLPVVDALEQLSDLAAVCAKGLRIRIMSYAVLARAGKGITATPTVGV</sequence>
<gene>
    <name evidence="1" type="ORF">GEMMAAP_15950</name>
</gene>
<evidence type="ECO:0000313" key="2">
    <source>
        <dbReference type="Proteomes" id="UP000076404"/>
    </source>
</evidence>
<protein>
    <submittedName>
        <fullName evidence="1">Uncharacterized protein</fullName>
    </submittedName>
</protein>